<proteinExistence type="predicted"/>
<evidence type="ECO:0000259" key="1">
    <source>
        <dbReference type="Pfam" id="PF18962"/>
    </source>
</evidence>
<sequence>MKTFVNTLFLLLIVSLLQGQDYFWVGNEGNWSDLNHWATSSGGSTLHAELPGASDNVIFDENSFTTERQEVQLDLDSMYCRNLVIKDMTLSPKMLSSNYYNTVFIHGDIEMSGNHFWGVSQNYLLGDGEINIKVSQEQFSGTLHISPEDSLTQINLLGDFIVNSLQLYNGKLELHGFNLHTHEIRIGTPTVDGSPFINFGNSDIRASRFIVNSNGRLDAGSSQITIFERAGSGTNLFFGDGNHFNHVTFDGKIDRVLGNNYFEEFRVEPSTTLTLENGDVQTAKQFHFEGTSSGPISILSRAEGEAGTLHQEAGVVNGNYLIIKDNMAAGGATFNAFNSIDNGNVSGWNVEVTAPNNYYWIGGEGEWSDLDHWSKTSGGSPDHIELPSAIDNVIFDEKSVQEEAVVINIDLDAIFFNNFSTAGLKPGTTLQVKSGSEGELGIYGDVHHGKDVILNMRQVNFLGDSIQTIRSNDMTWGYVSNLDFGSTSTIELDGSMEAYEISISNGVFNSNGNTIKTYNSFKLGKTHDPTIDLSNSSIEVKTWFPSSPDLDLNIDQTEITCSFIFYGENYLYNKVDFIGSNWVYGPMDIENLTFAPRSEILIFPGDTVKFTNLTAEGTPTDSIKIASRELGERAYLFSESGTINGEFLNIRDNHAIGGATFIAENSTVDSSSVIGWNGLTSSVKSPRIQDVLIYPNPASGFFHINGSKGLNQNIQVYSASGFLMHNLNHDMGGKEGLRVDATDWPNGFYLIRSLDGSIQEKVMIMKK</sequence>
<dbReference type="InterPro" id="IPR026444">
    <property type="entry name" value="Secre_tail"/>
</dbReference>
<gene>
    <name evidence="2" type="ORF">GCM10007940_47660</name>
</gene>
<evidence type="ECO:0000313" key="3">
    <source>
        <dbReference type="Proteomes" id="UP001156666"/>
    </source>
</evidence>
<protein>
    <recommendedName>
        <fullName evidence="1">Secretion system C-terminal sorting domain-containing protein</fullName>
    </recommendedName>
</protein>
<reference evidence="2" key="1">
    <citation type="journal article" date="2014" name="Int. J. Syst. Evol. Microbiol.">
        <title>Complete genome sequence of Corynebacterium casei LMG S-19264T (=DSM 44701T), isolated from a smear-ripened cheese.</title>
        <authorList>
            <consortium name="US DOE Joint Genome Institute (JGI-PGF)"/>
            <person name="Walter F."/>
            <person name="Albersmeier A."/>
            <person name="Kalinowski J."/>
            <person name="Ruckert C."/>
        </authorList>
    </citation>
    <scope>NUCLEOTIDE SEQUENCE</scope>
    <source>
        <strain evidence="2">NBRC 108769</strain>
    </source>
</reference>
<organism evidence="2 3">
    <name type="scientific">Portibacter lacus</name>
    <dbReference type="NCBI Taxonomy" id="1099794"/>
    <lineage>
        <taxon>Bacteria</taxon>
        <taxon>Pseudomonadati</taxon>
        <taxon>Bacteroidota</taxon>
        <taxon>Saprospiria</taxon>
        <taxon>Saprospirales</taxon>
        <taxon>Haliscomenobacteraceae</taxon>
        <taxon>Portibacter</taxon>
    </lineage>
</organism>
<reference evidence="2" key="2">
    <citation type="submission" date="2023-01" db="EMBL/GenBank/DDBJ databases">
        <title>Draft genome sequence of Portibacter lacus strain NBRC 108769.</title>
        <authorList>
            <person name="Sun Q."/>
            <person name="Mori K."/>
        </authorList>
    </citation>
    <scope>NUCLEOTIDE SEQUENCE</scope>
    <source>
        <strain evidence="2">NBRC 108769</strain>
    </source>
</reference>
<dbReference type="Pfam" id="PF18962">
    <property type="entry name" value="Por_Secre_tail"/>
    <property type="match status" value="1"/>
</dbReference>
<dbReference type="EMBL" id="BSOH01000037">
    <property type="protein sequence ID" value="GLR20150.1"/>
    <property type="molecule type" value="Genomic_DNA"/>
</dbReference>
<comment type="caution">
    <text evidence="2">The sequence shown here is derived from an EMBL/GenBank/DDBJ whole genome shotgun (WGS) entry which is preliminary data.</text>
</comment>
<evidence type="ECO:0000313" key="2">
    <source>
        <dbReference type="EMBL" id="GLR20150.1"/>
    </source>
</evidence>
<dbReference type="NCBIfam" id="TIGR04183">
    <property type="entry name" value="Por_Secre_tail"/>
    <property type="match status" value="1"/>
</dbReference>
<dbReference type="AlphaFoldDB" id="A0AA37SZA0"/>
<name>A0AA37SZA0_9BACT</name>
<dbReference type="RefSeq" id="WP_235294988.1">
    <property type="nucleotide sequence ID" value="NZ_BSOH01000037.1"/>
</dbReference>
<keyword evidence="3" id="KW-1185">Reference proteome</keyword>
<accession>A0AA37SZA0</accession>
<feature type="domain" description="Secretion system C-terminal sorting" evidence="1">
    <location>
        <begin position="693"/>
        <end position="764"/>
    </location>
</feature>
<dbReference type="Proteomes" id="UP001156666">
    <property type="component" value="Unassembled WGS sequence"/>
</dbReference>